<evidence type="ECO:0000313" key="7">
    <source>
        <dbReference type="Proteomes" id="UP000034711"/>
    </source>
</evidence>
<dbReference type="InterPro" id="IPR036509">
    <property type="entry name" value="Met_Sox_Rdtase_MsrA_sf"/>
</dbReference>
<comment type="catalytic activity">
    <reaction evidence="3">
        <text>L-methionyl-[protein] + [thioredoxin]-disulfide + H2O = L-methionyl-(S)-S-oxide-[protein] + [thioredoxin]-dithiol</text>
        <dbReference type="Rhea" id="RHEA:14217"/>
        <dbReference type="Rhea" id="RHEA-COMP:10698"/>
        <dbReference type="Rhea" id="RHEA-COMP:10700"/>
        <dbReference type="Rhea" id="RHEA-COMP:12313"/>
        <dbReference type="Rhea" id="RHEA-COMP:12315"/>
        <dbReference type="ChEBI" id="CHEBI:15377"/>
        <dbReference type="ChEBI" id="CHEBI:16044"/>
        <dbReference type="ChEBI" id="CHEBI:29950"/>
        <dbReference type="ChEBI" id="CHEBI:44120"/>
        <dbReference type="ChEBI" id="CHEBI:50058"/>
        <dbReference type="EC" id="1.8.4.11"/>
    </reaction>
</comment>
<comment type="caution">
    <text evidence="6">The sequence shown here is derived from an EMBL/GenBank/DDBJ whole genome shotgun (WGS) entry which is preliminary data.</text>
</comment>
<comment type="catalytic activity">
    <reaction evidence="4">
        <text>[thioredoxin]-disulfide + L-methionine + H2O = L-methionine (S)-S-oxide + [thioredoxin]-dithiol</text>
        <dbReference type="Rhea" id="RHEA:19993"/>
        <dbReference type="Rhea" id="RHEA-COMP:10698"/>
        <dbReference type="Rhea" id="RHEA-COMP:10700"/>
        <dbReference type="ChEBI" id="CHEBI:15377"/>
        <dbReference type="ChEBI" id="CHEBI:29950"/>
        <dbReference type="ChEBI" id="CHEBI:50058"/>
        <dbReference type="ChEBI" id="CHEBI:57844"/>
        <dbReference type="ChEBI" id="CHEBI:58772"/>
        <dbReference type="EC" id="1.8.4.11"/>
    </reaction>
</comment>
<keyword evidence="2" id="KW-0560">Oxidoreductase</keyword>
<dbReference type="Proteomes" id="UP000034711">
    <property type="component" value="Unassembled WGS sequence"/>
</dbReference>
<dbReference type="GO" id="GO:0008113">
    <property type="term" value="F:peptide-methionine (S)-S-oxide reductase activity"/>
    <property type="evidence" value="ECO:0007669"/>
    <property type="project" value="UniProtKB-EC"/>
</dbReference>
<proteinExistence type="predicted"/>
<evidence type="ECO:0000259" key="5">
    <source>
        <dbReference type="Pfam" id="PF01625"/>
    </source>
</evidence>
<accession>A0A0G1XN98</accession>
<dbReference type="PANTHER" id="PTHR43774:SF1">
    <property type="entry name" value="PEPTIDE METHIONINE SULFOXIDE REDUCTASE MSRA 2"/>
    <property type="match status" value="1"/>
</dbReference>
<dbReference type="EMBL" id="LCRI01000015">
    <property type="protein sequence ID" value="KKW32733.1"/>
    <property type="molecule type" value="Genomic_DNA"/>
</dbReference>
<protein>
    <recommendedName>
        <fullName evidence="1">peptide-methionine (S)-S-oxide reductase</fullName>
        <ecNumber evidence="1">1.8.4.11</ecNumber>
    </recommendedName>
</protein>
<gene>
    <name evidence="6" type="ORF">UY77_C0015G0018</name>
</gene>
<feature type="domain" description="Peptide methionine sulphoxide reductase MsrA" evidence="5">
    <location>
        <begin position="3"/>
        <end position="86"/>
    </location>
</feature>
<sequence>MDEAVCTDKTGYVEVVQVTFDPSIVSYEQLLEVFWGNHNPTTFNRQGPDIGSQYRSVIFYHTPEQKFVAEESRDALTKSGRWKNPTCRLAQSARGGQAGFELCPVTTTSMFLLSDVVNINATQVTTDRLIAELYGQKQFFV</sequence>
<evidence type="ECO:0000256" key="1">
    <source>
        <dbReference type="ARBA" id="ARBA00012502"/>
    </source>
</evidence>
<name>A0A0G1XN98_9BACT</name>
<evidence type="ECO:0000256" key="4">
    <source>
        <dbReference type="ARBA" id="ARBA00048782"/>
    </source>
</evidence>
<dbReference type="Pfam" id="PF01625">
    <property type="entry name" value="PMSR"/>
    <property type="match status" value="1"/>
</dbReference>
<dbReference type="SUPFAM" id="SSF55068">
    <property type="entry name" value="Peptide methionine sulfoxide reductase"/>
    <property type="match status" value="1"/>
</dbReference>
<dbReference type="PATRIC" id="fig|1618980.3.peg.321"/>
<evidence type="ECO:0000256" key="3">
    <source>
        <dbReference type="ARBA" id="ARBA00047806"/>
    </source>
</evidence>
<organism evidence="6 7">
    <name type="scientific">Candidatus Uhrbacteria bacterium GW2011_GWA2_53_10</name>
    <dbReference type="NCBI Taxonomy" id="1618980"/>
    <lineage>
        <taxon>Bacteria</taxon>
        <taxon>Candidatus Uhriibacteriota</taxon>
    </lineage>
</organism>
<dbReference type="EC" id="1.8.4.11" evidence="1"/>
<reference evidence="6 7" key="1">
    <citation type="journal article" date="2015" name="Nature">
        <title>rRNA introns, odd ribosomes, and small enigmatic genomes across a large radiation of phyla.</title>
        <authorList>
            <person name="Brown C.T."/>
            <person name="Hug L.A."/>
            <person name="Thomas B.C."/>
            <person name="Sharon I."/>
            <person name="Castelle C.J."/>
            <person name="Singh A."/>
            <person name="Wilkins M.J."/>
            <person name="Williams K.H."/>
            <person name="Banfield J.F."/>
        </authorList>
    </citation>
    <scope>NUCLEOTIDE SEQUENCE [LARGE SCALE GENOMIC DNA]</scope>
</reference>
<evidence type="ECO:0000256" key="2">
    <source>
        <dbReference type="ARBA" id="ARBA00023002"/>
    </source>
</evidence>
<dbReference type="InterPro" id="IPR002569">
    <property type="entry name" value="Met_Sox_Rdtase_MsrA_dom"/>
</dbReference>
<dbReference type="Gene3D" id="3.30.1060.10">
    <property type="entry name" value="Peptide methionine sulphoxide reductase MsrA"/>
    <property type="match status" value="1"/>
</dbReference>
<dbReference type="AlphaFoldDB" id="A0A0G1XN98"/>
<evidence type="ECO:0000313" key="6">
    <source>
        <dbReference type="EMBL" id="KKW32733.1"/>
    </source>
</evidence>
<dbReference type="PANTHER" id="PTHR43774">
    <property type="entry name" value="PEPTIDE METHIONINE SULFOXIDE REDUCTASE"/>
    <property type="match status" value="1"/>
</dbReference>